<comment type="caution">
    <text evidence="3">The sequence shown here is derived from an EMBL/GenBank/DDBJ whole genome shotgun (WGS) entry which is preliminary data.</text>
</comment>
<evidence type="ECO:0000313" key="4">
    <source>
        <dbReference type="Proteomes" id="UP000324091"/>
    </source>
</evidence>
<evidence type="ECO:0000313" key="2">
    <source>
        <dbReference type="EMBL" id="TWW70369.1"/>
    </source>
</evidence>
<keyword evidence="1" id="KW-0812">Transmembrane</keyword>
<keyword evidence="4" id="KW-1185">Reference proteome</keyword>
<proteinExistence type="predicted"/>
<reference evidence="3 4" key="1">
    <citation type="submission" date="2019-04" db="EMBL/GenBank/DDBJ databases">
        <title>Chromosome genome assembly for Takifugu flavidus.</title>
        <authorList>
            <person name="Xiao S."/>
        </authorList>
    </citation>
    <scope>NUCLEOTIDE SEQUENCE [LARGE SCALE GENOMIC DNA]</scope>
    <source>
        <strain evidence="3">HTHZ2018</strain>
        <tissue evidence="3">Muscle</tissue>
    </source>
</reference>
<protein>
    <submittedName>
        <fullName evidence="3">Uncharacterized protein</fullName>
    </submittedName>
</protein>
<gene>
    <name evidence="2" type="ORF">D4764_18G0011750</name>
    <name evidence="3" type="ORF">D4764_18G0011770</name>
</gene>
<dbReference type="EMBL" id="RHFK02000010">
    <property type="protein sequence ID" value="TWW70371.1"/>
    <property type="molecule type" value="Genomic_DNA"/>
</dbReference>
<accession>A0A5C6NUY8</accession>
<feature type="transmembrane region" description="Helical" evidence="1">
    <location>
        <begin position="6"/>
        <end position="34"/>
    </location>
</feature>
<evidence type="ECO:0000256" key="1">
    <source>
        <dbReference type="SAM" id="Phobius"/>
    </source>
</evidence>
<name>A0A5C6NUY8_9TELE</name>
<dbReference type="AlphaFoldDB" id="A0A5C6NUY8"/>
<dbReference type="EMBL" id="RHFK02000010">
    <property type="protein sequence ID" value="TWW70369.1"/>
    <property type="molecule type" value="Genomic_DNA"/>
</dbReference>
<evidence type="ECO:0000313" key="3">
    <source>
        <dbReference type="EMBL" id="TWW70371.1"/>
    </source>
</evidence>
<keyword evidence="1" id="KW-0472">Membrane</keyword>
<dbReference type="Proteomes" id="UP000324091">
    <property type="component" value="Chromosome 18"/>
</dbReference>
<organism evidence="3 4">
    <name type="scientific">Takifugu flavidus</name>
    <name type="common">sansaifugu</name>
    <dbReference type="NCBI Taxonomy" id="433684"/>
    <lineage>
        <taxon>Eukaryota</taxon>
        <taxon>Metazoa</taxon>
        <taxon>Chordata</taxon>
        <taxon>Craniata</taxon>
        <taxon>Vertebrata</taxon>
        <taxon>Euteleostomi</taxon>
        <taxon>Actinopterygii</taxon>
        <taxon>Neopterygii</taxon>
        <taxon>Teleostei</taxon>
        <taxon>Neoteleostei</taxon>
        <taxon>Acanthomorphata</taxon>
        <taxon>Eupercaria</taxon>
        <taxon>Tetraodontiformes</taxon>
        <taxon>Tetradontoidea</taxon>
        <taxon>Tetraodontidae</taxon>
        <taxon>Takifugu</taxon>
    </lineage>
</organism>
<sequence>MQALPIWGLAIPLPAVLIITLSLYLVVLGIGFWLRSCLKERCSSWCDDCCPDMSPASERCCRLVEMCDCKMPSMNSYWTTDCPINPCANWDCACTCQPPECDSCNCLCFEIRVR</sequence>
<keyword evidence="1" id="KW-1133">Transmembrane helix</keyword>